<feature type="domain" description="NAD-dependent epimerase/dehydratase" evidence="3">
    <location>
        <begin position="14"/>
        <end position="145"/>
    </location>
</feature>
<dbReference type="InterPro" id="IPR001509">
    <property type="entry name" value="Epimerase_deHydtase"/>
</dbReference>
<accession>A0A5N5DQN6</accession>
<comment type="caution">
    <text evidence="4">The sequence shown here is derived from an EMBL/GenBank/DDBJ whole genome shotgun (WGS) entry which is preliminary data.</text>
</comment>
<dbReference type="InterPro" id="IPR036291">
    <property type="entry name" value="NAD(P)-bd_dom_sf"/>
</dbReference>
<evidence type="ECO:0000313" key="4">
    <source>
        <dbReference type="EMBL" id="KAB2580278.1"/>
    </source>
</evidence>
<reference evidence="4 5" key="1">
    <citation type="journal article" date="2019" name="Sci. Rep.">
        <title>A multi-omics analysis of the grapevine pathogen Lasiodiplodia theobromae reveals that temperature affects the expression of virulence- and pathogenicity-related genes.</title>
        <authorList>
            <person name="Felix C."/>
            <person name="Meneses R."/>
            <person name="Goncalves M.F.M."/>
            <person name="Tilleman L."/>
            <person name="Duarte A.S."/>
            <person name="Jorrin-Novo J.V."/>
            <person name="Van de Peer Y."/>
            <person name="Deforce D."/>
            <person name="Van Nieuwerburgh F."/>
            <person name="Esteves A.C."/>
            <person name="Alves A."/>
        </authorList>
    </citation>
    <scope>NUCLEOTIDE SEQUENCE [LARGE SCALE GENOMIC DNA]</scope>
    <source>
        <strain evidence="4 5">LA-SOL3</strain>
    </source>
</reference>
<dbReference type="PANTHER" id="PTHR10366:SF562">
    <property type="entry name" value="ALDEHYDE REDUCTASE II (AFU_ORTHOLOGUE AFUA_1G11360)"/>
    <property type="match status" value="1"/>
</dbReference>
<evidence type="ECO:0000256" key="2">
    <source>
        <dbReference type="ARBA" id="ARBA00023445"/>
    </source>
</evidence>
<dbReference type="EMBL" id="VCHE01000004">
    <property type="protein sequence ID" value="KAB2580278.1"/>
    <property type="molecule type" value="Genomic_DNA"/>
</dbReference>
<dbReference type="InterPro" id="IPR050425">
    <property type="entry name" value="NAD(P)_dehydrat-like"/>
</dbReference>
<dbReference type="PANTHER" id="PTHR10366">
    <property type="entry name" value="NAD DEPENDENT EPIMERASE/DEHYDRATASE"/>
    <property type="match status" value="1"/>
</dbReference>
<protein>
    <submittedName>
        <fullName evidence="4">Aldehyde reductase 2</fullName>
    </submittedName>
</protein>
<dbReference type="Gene3D" id="3.40.50.720">
    <property type="entry name" value="NAD(P)-binding Rossmann-like Domain"/>
    <property type="match status" value="1"/>
</dbReference>
<proteinExistence type="inferred from homology"/>
<dbReference type="SUPFAM" id="SSF51735">
    <property type="entry name" value="NAD(P)-binding Rossmann-fold domains"/>
    <property type="match status" value="1"/>
</dbReference>
<evidence type="ECO:0000313" key="5">
    <source>
        <dbReference type="Proteomes" id="UP000325902"/>
    </source>
</evidence>
<name>A0A5N5DQN6_9PEZI</name>
<gene>
    <name evidence="4" type="primary">ALD2_1</name>
    <name evidence="4" type="ORF">DBV05_g1194</name>
</gene>
<organism evidence="4 5">
    <name type="scientific">Lasiodiplodia theobromae</name>
    <dbReference type="NCBI Taxonomy" id="45133"/>
    <lineage>
        <taxon>Eukaryota</taxon>
        <taxon>Fungi</taxon>
        <taxon>Dikarya</taxon>
        <taxon>Ascomycota</taxon>
        <taxon>Pezizomycotina</taxon>
        <taxon>Dothideomycetes</taxon>
        <taxon>Dothideomycetes incertae sedis</taxon>
        <taxon>Botryosphaeriales</taxon>
        <taxon>Botryosphaeriaceae</taxon>
        <taxon>Lasiodiplodia</taxon>
    </lineage>
</organism>
<dbReference type="Pfam" id="PF01370">
    <property type="entry name" value="Epimerase"/>
    <property type="match status" value="1"/>
</dbReference>
<dbReference type="AlphaFoldDB" id="A0A5N5DQN6"/>
<dbReference type="GO" id="GO:0016616">
    <property type="term" value="F:oxidoreductase activity, acting on the CH-OH group of donors, NAD or NADP as acceptor"/>
    <property type="evidence" value="ECO:0007669"/>
    <property type="project" value="TreeGrafter"/>
</dbReference>
<comment type="similarity">
    <text evidence="2">Belongs to the NAD(P)-dependent epimerase/dehydratase family. Dihydroflavonol-4-reductase subfamily.</text>
</comment>
<dbReference type="OrthoDB" id="2735536at2759"/>
<keyword evidence="1" id="KW-0560">Oxidoreductase</keyword>
<keyword evidence="5" id="KW-1185">Reference proteome</keyword>
<dbReference type="Proteomes" id="UP000325902">
    <property type="component" value="Unassembled WGS sequence"/>
</dbReference>
<sequence length="328" mass="35763">MNVDHSLLPTDSLVLVTAANGFLASHIANQLLHAGFRVRGTVRDAASPKYAWLQYLFDASHGPDRFHLVSVPDIAADGAFDDAVKGVDAVAHVGSVVGKDASGTLDSIVAPVIKGALEPLKSAAREDSVKSFVFTSTSNAAYSPRAGEGGDVDEGTWNEKSVRELLRLGEEGGDAVQRTLAAYSAILPSVNFGRSLDPKNQGHPTTSGWPVALATDTVPEYMWSLVPPQYYIDVEDTALLHVAALTRPDLKGNRIFGFVEEFNWNTLLHALRRIYPEKVFYEDREGQDHDLSRILGASKAEKILRDMGRPGWKGLEESLRENLEDIEL</sequence>
<evidence type="ECO:0000256" key="1">
    <source>
        <dbReference type="ARBA" id="ARBA00023002"/>
    </source>
</evidence>
<evidence type="ECO:0000259" key="3">
    <source>
        <dbReference type="Pfam" id="PF01370"/>
    </source>
</evidence>